<gene>
    <name evidence="1" type="ORF">PHYBLDRAFT_65082</name>
</gene>
<accession>A0A162U2P4</accession>
<dbReference type="InParanoid" id="A0A162U2P4"/>
<dbReference type="AlphaFoldDB" id="A0A162U2P4"/>
<dbReference type="GeneID" id="29002301"/>
<sequence>MRFAKRQNITYQMIYRYKNNRTTPHKNNTILEKPSIYISYISTQESSSVLHILSLCFKISSPSLVLKIIDTFRAQSGFHRLVILGKSSPKNTRKFLELCGIALRSAHKELNAPSALLADSKIPRTIFNELDGWSLPFLW</sequence>
<dbReference type="Proteomes" id="UP000077315">
    <property type="component" value="Unassembled WGS sequence"/>
</dbReference>
<dbReference type="VEuPathDB" id="FungiDB:PHYBLDRAFT_65082"/>
<evidence type="ECO:0000313" key="2">
    <source>
        <dbReference type="Proteomes" id="UP000077315"/>
    </source>
</evidence>
<name>A0A162U2P4_PHYB8</name>
<dbReference type="RefSeq" id="XP_018291032.1">
    <property type="nucleotide sequence ID" value="XM_018441395.1"/>
</dbReference>
<proteinExistence type="predicted"/>
<dbReference type="EMBL" id="KV440982">
    <property type="protein sequence ID" value="OAD72992.1"/>
    <property type="molecule type" value="Genomic_DNA"/>
</dbReference>
<reference evidence="2" key="1">
    <citation type="submission" date="2015-06" db="EMBL/GenBank/DDBJ databases">
        <title>Expansion of signal transduction pathways in fungi by whole-genome duplication.</title>
        <authorList>
            <consortium name="DOE Joint Genome Institute"/>
            <person name="Corrochano L.M."/>
            <person name="Kuo A."/>
            <person name="Marcet-Houben M."/>
            <person name="Polaino S."/>
            <person name="Salamov A."/>
            <person name="Villalobos J.M."/>
            <person name="Alvarez M.I."/>
            <person name="Avalos J."/>
            <person name="Benito E.P."/>
            <person name="Benoit I."/>
            <person name="Burger G."/>
            <person name="Camino L.P."/>
            <person name="Canovas D."/>
            <person name="Cerda-Olmedo E."/>
            <person name="Cheng J.-F."/>
            <person name="Dominguez A."/>
            <person name="Elias M."/>
            <person name="Eslava A.P."/>
            <person name="Glaser F."/>
            <person name="Grimwood J."/>
            <person name="Gutierrez G."/>
            <person name="Heitman J."/>
            <person name="Henrissat B."/>
            <person name="Iturriaga E.A."/>
            <person name="Lang B.F."/>
            <person name="Lavin J.L."/>
            <person name="Lee S."/>
            <person name="Li W."/>
            <person name="Lindquist E."/>
            <person name="Lopez-Garcia S."/>
            <person name="Luque E.M."/>
            <person name="Marcos A.T."/>
            <person name="Martin J."/>
            <person name="McCluskey K."/>
            <person name="Medina H.R."/>
            <person name="Miralles-Duran A."/>
            <person name="Miyazaki A."/>
            <person name="Munoz-Torres E."/>
            <person name="Oguiza J.A."/>
            <person name="Ohm R."/>
            <person name="Olmedo M."/>
            <person name="Orejas M."/>
            <person name="Ortiz-Castellanos L."/>
            <person name="Pisabarro A.G."/>
            <person name="Rodriguez-Romero J."/>
            <person name="Ruiz-Herrera J."/>
            <person name="Ruiz-Vazquez R."/>
            <person name="Sanz C."/>
            <person name="Schackwitz W."/>
            <person name="Schmutz J."/>
            <person name="Shahriari M."/>
            <person name="Shelest E."/>
            <person name="Silva-Franco F."/>
            <person name="Soanes D."/>
            <person name="Syed K."/>
            <person name="Tagua V.G."/>
            <person name="Talbot N.J."/>
            <person name="Thon M."/>
            <person name="De vries R.P."/>
            <person name="Wiebenga A."/>
            <person name="Yadav J.S."/>
            <person name="Braun E.L."/>
            <person name="Baker S."/>
            <person name="Garre V."/>
            <person name="Horwitz B."/>
            <person name="Torres-Martinez S."/>
            <person name="Idnurm A."/>
            <person name="Herrera-Estrella A."/>
            <person name="Gabaldon T."/>
            <person name="Grigoriev I.V."/>
        </authorList>
    </citation>
    <scope>NUCLEOTIDE SEQUENCE [LARGE SCALE GENOMIC DNA]</scope>
    <source>
        <strain evidence="2">NRRL 1555(-)</strain>
    </source>
</reference>
<evidence type="ECO:0000313" key="1">
    <source>
        <dbReference type="EMBL" id="OAD72992.1"/>
    </source>
</evidence>
<protein>
    <submittedName>
        <fullName evidence="1">Uncharacterized protein</fullName>
    </submittedName>
</protein>
<keyword evidence="2" id="KW-1185">Reference proteome</keyword>
<organism evidence="1 2">
    <name type="scientific">Phycomyces blakesleeanus (strain ATCC 8743b / DSM 1359 / FGSC 10004 / NBRC 33097 / NRRL 1555)</name>
    <dbReference type="NCBI Taxonomy" id="763407"/>
    <lineage>
        <taxon>Eukaryota</taxon>
        <taxon>Fungi</taxon>
        <taxon>Fungi incertae sedis</taxon>
        <taxon>Mucoromycota</taxon>
        <taxon>Mucoromycotina</taxon>
        <taxon>Mucoromycetes</taxon>
        <taxon>Mucorales</taxon>
        <taxon>Phycomycetaceae</taxon>
        <taxon>Phycomyces</taxon>
    </lineage>
</organism>